<evidence type="ECO:0000256" key="4">
    <source>
        <dbReference type="HAMAP-Rule" id="MF_03155"/>
    </source>
</evidence>
<feature type="binding site" evidence="4">
    <location>
        <begin position="252"/>
        <end position="253"/>
    </location>
    <ligand>
        <name>phosphate</name>
        <dbReference type="ChEBI" id="CHEBI:43474"/>
    </ligand>
</feature>
<feature type="binding site" evidence="4">
    <location>
        <position position="389"/>
    </location>
    <ligand>
        <name>phosphate</name>
        <dbReference type="ChEBI" id="CHEBI:43474"/>
    </ligand>
</feature>
<sequence>MTYDLKREEEVKEYVENLGIEYRFGCYKEKKPEVCHLLGDYLEAIKKDFSKAAAVFKTNCDDYNYGKSCLKYGNYALLGKGREKSDTQEALKYFEKGCELNDPTACLHAGVILTATGPAVTVQRDVPKGYNYLKKSCDQNDAMACHYLAGMYLTGVPKNPTEYNPHNPEKNKNLDYLIKPDPIQAFGFAKKGCENGNIFACANIGIIGGSGFDDPDLFENPIPRDVDTPFGKPSDVLLEGSIKGVSCVLLARHGRKHQYQPSDVNYRANIWALKQIGCTHILATTATGSLVENYRPGDLVILDDFIDRTWGRKCTFFDGTSGGPRGVCHLPMRPAFCERARGALVTAANEAGLRCHERGTAVTIQGPRFSSRAESLMHRQWGAHVVNMTTVPEVVLAKEAGLSYAAVALVTDYDCWRDNEQSVSVSEVLEMFARNIKKAIQVIVEAVVLLAAEDDLTYLDSHTDLVSSAVMLKD</sequence>
<dbReference type="Gene3D" id="3.40.50.1580">
    <property type="entry name" value="Nucleoside phosphorylase domain"/>
    <property type="match status" value="1"/>
</dbReference>
<reference evidence="6 7" key="1">
    <citation type="journal article" date="2011" name="Cell">
        <title>The monarch butterfly genome yields insights into long-distance migration.</title>
        <authorList>
            <person name="Zhan S."/>
            <person name="Merlin C."/>
            <person name="Boore J.L."/>
            <person name="Reppert S.M."/>
        </authorList>
    </citation>
    <scope>NUCLEOTIDE SEQUENCE [LARGE SCALE GENOMIC DNA]</scope>
    <source>
        <strain evidence="6">F-2</strain>
    </source>
</reference>
<evidence type="ECO:0000256" key="1">
    <source>
        <dbReference type="ARBA" id="ARBA00022676"/>
    </source>
</evidence>
<evidence type="ECO:0000256" key="2">
    <source>
        <dbReference type="ARBA" id="ARBA00022679"/>
    </source>
</evidence>
<organism evidence="6 7">
    <name type="scientific">Danaus plexippus plexippus</name>
    <dbReference type="NCBI Taxonomy" id="278856"/>
    <lineage>
        <taxon>Eukaryota</taxon>
        <taxon>Metazoa</taxon>
        <taxon>Ecdysozoa</taxon>
        <taxon>Arthropoda</taxon>
        <taxon>Hexapoda</taxon>
        <taxon>Insecta</taxon>
        <taxon>Pterygota</taxon>
        <taxon>Neoptera</taxon>
        <taxon>Endopterygota</taxon>
        <taxon>Lepidoptera</taxon>
        <taxon>Glossata</taxon>
        <taxon>Ditrysia</taxon>
        <taxon>Papilionoidea</taxon>
        <taxon>Nymphalidae</taxon>
        <taxon>Danainae</taxon>
        <taxon>Danaini</taxon>
        <taxon>Danaina</taxon>
        <taxon>Danaus</taxon>
        <taxon>Danaus</taxon>
    </lineage>
</organism>
<gene>
    <name evidence="6" type="ORF">KGM_202372</name>
</gene>
<dbReference type="Pfam" id="PF08238">
    <property type="entry name" value="Sel1"/>
    <property type="match status" value="4"/>
</dbReference>
<dbReference type="Gene3D" id="1.25.40.10">
    <property type="entry name" value="Tetratricopeptide repeat domain"/>
    <property type="match status" value="1"/>
</dbReference>
<keyword evidence="4" id="KW-0963">Cytoplasm</keyword>
<dbReference type="CDD" id="cd09010">
    <property type="entry name" value="MTAP_SsMTAPII_like_MTIP"/>
    <property type="match status" value="1"/>
</dbReference>
<feature type="site" description="Important for substrate specificity" evidence="4">
    <location>
        <position position="425"/>
    </location>
</feature>
<dbReference type="SUPFAM" id="SSF53167">
    <property type="entry name" value="Purine and uridine phosphorylases"/>
    <property type="match status" value="1"/>
</dbReference>
<comment type="catalytic activity">
    <reaction evidence="4">
        <text>S-methyl-5'-thioadenosine + phosphate = 5-(methylsulfanyl)-alpha-D-ribose 1-phosphate + adenine</text>
        <dbReference type="Rhea" id="RHEA:11852"/>
        <dbReference type="ChEBI" id="CHEBI:16708"/>
        <dbReference type="ChEBI" id="CHEBI:17509"/>
        <dbReference type="ChEBI" id="CHEBI:43474"/>
        <dbReference type="ChEBI" id="CHEBI:58533"/>
        <dbReference type="EC" id="2.4.2.28"/>
    </reaction>
</comment>
<evidence type="ECO:0000259" key="5">
    <source>
        <dbReference type="Pfam" id="PF01048"/>
    </source>
</evidence>
<dbReference type="PANTHER" id="PTHR42679:SF2">
    <property type="entry name" value="S-METHYL-5'-THIOADENOSINE PHOSPHORYLASE"/>
    <property type="match status" value="1"/>
</dbReference>
<name>A0A212FEM5_DANPL</name>
<feature type="binding site" evidence="4">
    <location>
        <begin position="412"/>
        <end position="414"/>
    </location>
    <ligand>
        <name>substrate</name>
    </ligand>
</feature>
<dbReference type="UniPathway" id="UPA00904">
    <property type="reaction ID" value="UER00873"/>
</dbReference>
<proteinExistence type="inferred from homology"/>
<dbReference type="PROSITE" id="PS01240">
    <property type="entry name" value="PNP_MTAP_2"/>
    <property type="match status" value="1"/>
</dbReference>
<dbReference type="GO" id="GO:0019509">
    <property type="term" value="P:L-methionine salvage from methylthioadenosine"/>
    <property type="evidence" value="ECO:0007669"/>
    <property type="project" value="UniProtKB-UniRule"/>
</dbReference>
<evidence type="ECO:0000313" key="7">
    <source>
        <dbReference type="Proteomes" id="UP000007151"/>
    </source>
</evidence>
<comment type="subunit">
    <text evidence="4">Homotrimer.</text>
</comment>
<feature type="binding site" evidence="4">
    <location>
        <begin position="285"/>
        <end position="286"/>
    </location>
    <ligand>
        <name>phosphate</name>
        <dbReference type="ChEBI" id="CHEBI:43474"/>
    </ligand>
</feature>
<dbReference type="GO" id="GO:0006166">
    <property type="term" value="P:purine ribonucleoside salvage"/>
    <property type="evidence" value="ECO:0007669"/>
    <property type="project" value="UniProtKB-KW"/>
</dbReference>
<dbReference type="InterPro" id="IPR018099">
    <property type="entry name" value="Purine_phosphorylase-2_CS"/>
</dbReference>
<dbReference type="GO" id="GO:0017061">
    <property type="term" value="F:S-methyl-5-thioadenosine phosphorylase activity"/>
    <property type="evidence" value="ECO:0007669"/>
    <property type="project" value="UniProtKB-UniRule"/>
</dbReference>
<protein>
    <recommendedName>
        <fullName evidence="4">S-methyl-5'-thioadenosine phosphorylase</fullName>
        <ecNumber evidence="4">2.4.2.28</ecNumber>
    </recommendedName>
    <alternativeName>
        <fullName evidence="4">5'-methylthioadenosine phosphorylase</fullName>
        <shortName evidence="4">MTA phosphorylase</shortName>
        <shortName evidence="4">MTAP</shortName>
        <shortName evidence="4">MTAPase</shortName>
    </alternativeName>
</protein>
<dbReference type="InParanoid" id="A0A212FEM5"/>
<dbReference type="GO" id="GO:0005829">
    <property type="term" value="C:cytosol"/>
    <property type="evidence" value="ECO:0007669"/>
    <property type="project" value="TreeGrafter"/>
</dbReference>
<comment type="function">
    <text evidence="4">Catalyzes the reversible phosphorylation of S-methyl-5'-thioadenosine (MTA) to adenine and 5-methylthioribose-1-phosphate. Involved in the breakdown of MTA, a major by-product of polyamine biosynthesis. Responsible for the first step in the methionine salvage pathway after MTA has been generated from S-adenosylmethionine. Has broad substrate specificity with 6-aminopurine nucleosides as preferred substrates.</text>
</comment>
<keyword evidence="1 4" id="KW-0328">Glycosyltransferase</keyword>
<dbReference type="GO" id="GO:0005634">
    <property type="term" value="C:nucleus"/>
    <property type="evidence" value="ECO:0007669"/>
    <property type="project" value="UniProtKB-SubCell"/>
</dbReference>
<comment type="pathway">
    <text evidence="4">Amino-acid biosynthesis; L-methionine biosynthesis via salvage pathway; S-methyl-5-thio-alpha-D-ribose 1-phosphate from S-methyl-5'-thioadenosine (phosphorylase route): step 1/1.</text>
</comment>
<dbReference type="InterPro" id="IPR006597">
    <property type="entry name" value="Sel1-like"/>
</dbReference>
<comment type="caution">
    <text evidence="6">The sequence shown here is derived from an EMBL/GenBank/DDBJ whole genome shotgun (WGS) entry which is preliminary data.</text>
</comment>
<dbReference type="KEGG" id="dpl:KGM_202372"/>
<dbReference type="SMART" id="SM00671">
    <property type="entry name" value="SEL1"/>
    <property type="match status" value="3"/>
</dbReference>
<accession>A0A212FEM5</accession>
<keyword evidence="7" id="KW-1185">Reference proteome</keyword>
<dbReference type="PANTHER" id="PTHR42679">
    <property type="entry name" value="S-METHYL-5'-THIOADENOSINE PHOSPHORYLASE"/>
    <property type="match status" value="1"/>
</dbReference>
<dbReference type="EMBL" id="AGBW02008913">
    <property type="protein sequence ID" value="OWR52191.1"/>
    <property type="molecule type" value="Genomic_DNA"/>
</dbReference>
<keyword evidence="3 4" id="KW-0660">Purine salvage</keyword>
<dbReference type="InterPro" id="IPR000845">
    <property type="entry name" value="Nucleoside_phosphorylase_d"/>
</dbReference>
<keyword evidence="4" id="KW-0539">Nucleus</keyword>
<dbReference type="HAMAP" id="MF_01963">
    <property type="entry name" value="MTAP"/>
    <property type="match status" value="1"/>
</dbReference>
<evidence type="ECO:0000313" key="6">
    <source>
        <dbReference type="EMBL" id="OWR52191.1"/>
    </source>
</evidence>
<dbReference type="STRING" id="278856.A0A212FEM5"/>
<dbReference type="AlphaFoldDB" id="A0A212FEM5"/>
<dbReference type="InterPro" id="IPR035994">
    <property type="entry name" value="Nucleoside_phosphorylase_sf"/>
</dbReference>
<dbReference type="eggNOG" id="KOG4014">
    <property type="taxonomic scope" value="Eukaryota"/>
</dbReference>
<comment type="subcellular location">
    <subcellularLocation>
        <location evidence="4">Cytoplasm</location>
    </subcellularLocation>
    <subcellularLocation>
        <location evidence="4">Nucleus</location>
    </subcellularLocation>
</comment>
<feature type="domain" description="Nucleoside phosphorylase" evidence="5">
    <location>
        <begin position="204"/>
        <end position="446"/>
    </location>
</feature>
<dbReference type="InterPro" id="IPR010044">
    <property type="entry name" value="MTAP"/>
</dbReference>
<dbReference type="EC" id="2.4.2.28" evidence="4"/>
<feature type="binding site" evidence="4">
    <location>
        <position position="388"/>
    </location>
    <ligand>
        <name>substrate</name>
    </ligand>
</feature>
<evidence type="ECO:0000256" key="3">
    <source>
        <dbReference type="ARBA" id="ARBA00022726"/>
    </source>
</evidence>
<dbReference type="FunCoup" id="A0A212FEM5">
    <property type="interactions" value="1238"/>
</dbReference>
<dbReference type="eggNOG" id="KOG3985">
    <property type="taxonomic scope" value="Eukaryota"/>
</dbReference>
<dbReference type="NCBIfam" id="TIGR01694">
    <property type="entry name" value="MTAP"/>
    <property type="match status" value="1"/>
</dbReference>
<dbReference type="SUPFAM" id="SSF81901">
    <property type="entry name" value="HCP-like"/>
    <property type="match status" value="1"/>
</dbReference>
<keyword evidence="2 4" id="KW-0808">Transferase</keyword>
<comment type="similarity">
    <text evidence="4">Belongs to the PNP/MTAP phosphorylase family. MTAP subfamily.</text>
</comment>
<dbReference type="Pfam" id="PF01048">
    <property type="entry name" value="PNP_UDP_1"/>
    <property type="match status" value="1"/>
</dbReference>
<feature type="binding site" evidence="4">
    <location>
        <position position="210"/>
    </location>
    <ligand>
        <name>phosphate</name>
        <dbReference type="ChEBI" id="CHEBI:43474"/>
    </ligand>
</feature>
<dbReference type="InterPro" id="IPR011990">
    <property type="entry name" value="TPR-like_helical_dom_sf"/>
</dbReference>
<feature type="site" description="Important for substrate specificity" evidence="4">
    <location>
        <position position="370"/>
    </location>
</feature>
<dbReference type="Proteomes" id="UP000007151">
    <property type="component" value="Unassembled WGS sequence"/>
</dbReference>